<dbReference type="InParanoid" id="H3GJ68"/>
<reference evidence="1" key="2">
    <citation type="submission" date="2015-06" db="UniProtKB">
        <authorList>
            <consortium name="EnsemblProtists"/>
        </authorList>
    </citation>
    <scope>IDENTIFICATION</scope>
    <source>
        <strain evidence="1">Pr102</strain>
    </source>
</reference>
<proteinExistence type="predicted"/>
<evidence type="ECO:0000313" key="2">
    <source>
        <dbReference type="Proteomes" id="UP000005238"/>
    </source>
</evidence>
<organism evidence="1 2">
    <name type="scientific">Phytophthora ramorum</name>
    <name type="common">Sudden oak death agent</name>
    <dbReference type="NCBI Taxonomy" id="164328"/>
    <lineage>
        <taxon>Eukaryota</taxon>
        <taxon>Sar</taxon>
        <taxon>Stramenopiles</taxon>
        <taxon>Oomycota</taxon>
        <taxon>Peronosporomycetes</taxon>
        <taxon>Peronosporales</taxon>
        <taxon>Peronosporaceae</taxon>
        <taxon>Phytophthora</taxon>
    </lineage>
</organism>
<name>H3GJ68_PHYRM</name>
<dbReference type="VEuPathDB" id="FungiDB:KRP22_5257"/>
<reference evidence="2" key="1">
    <citation type="journal article" date="2006" name="Science">
        <title>Phytophthora genome sequences uncover evolutionary origins and mechanisms of pathogenesis.</title>
        <authorList>
            <person name="Tyler B.M."/>
            <person name="Tripathy S."/>
            <person name="Zhang X."/>
            <person name="Dehal P."/>
            <person name="Jiang R.H."/>
            <person name="Aerts A."/>
            <person name="Arredondo F.D."/>
            <person name="Baxter L."/>
            <person name="Bensasson D."/>
            <person name="Beynon J.L."/>
            <person name="Chapman J."/>
            <person name="Damasceno C.M."/>
            <person name="Dorrance A.E."/>
            <person name="Dou D."/>
            <person name="Dickerman A.W."/>
            <person name="Dubchak I.L."/>
            <person name="Garbelotto M."/>
            <person name="Gijzen M."/>
            <person name="Gordon S.G."/>
            <person name="Govers F."/>
            <person name="Grunwald N.J."/>
            <person name="Huang W."/>
            <person name="Ivors K.L."/>
            <person name="Jones R.W."/>
            <person name="Kamoun S."/>
            <person name="Krampis K."/>
            <person name="Lamour K.H."/>
            <person name="Lee M.K."/>
            <person name="McDonald W.H."/>
            <person name="Medina M."/>
            <person name="Meijer H.J."/>
            <person name="Nordberg E.K."/>
            <person name="Maclean D.J."/>
            <person name="Ospina-Giraldo M.D."/>
            <person name="Morris P.F."/>
            <person name="Phuntumart V."/>
            <person name="Putnam N.H."/>
            <person name="Rash S."/>
            <person name="Rose J.K."/>
            <person name="Sakihama Y."/>
            <person name="Salamov A.A."/>
            <person name="Savidor A."/>
            <person name="Scheuring C.F."/>
            <person name="Smith B.M."/>
            <person name="Sobral B.W."/>
            <person name="Terry A."/>
            <person name="Torto-Alalibo T.A."/>
            <person name="Win J."/>
            <person name="Xu Z."/>
            <person name="Zhang H."/>
            <person name="Grigoriev I.V."/>
            <person name="Rokhsar D.S."/>
            <person name="Boore J.L."/>
        </authorList>
    </citation>
    <scope>NUCLEOTIDE SEQUENCE [LARGE SCALE GENOMIC DNA]</scope>
    <source>
        <strain evidence="2">Pr102</strain>
    </source>
</reference>
<dbReference type="Proteomes" id="UP000005238">
    <property type="component" value="Unassembled WGS sequence"/>
</dbReference>
<dbReference type="EnsemblProtists" id="Phyra76175">
    <property type="protein sequence ID" value="Phyra76175"/>
    <property type="gene ID" value="Phyra76175"/>
</dbReference>
<sequence>MQVQQSVRLTLVEEQLFLRAQDRVRVHFRDFEELEGFAVLRANLDRLLGKVELELRSVFLYHHDAACKAEQFQAELDACKQELQHHLVMCDQVIAAARKLAKSAPATLTKRTNELQSFHTAEIKLKEKQWTVQADKRLQDHVQVLSAQYARQLELIELEHAQRLEMVKENLEAKKQAEVESGNT</sequence>
<dbReference type="EMBL" id="DS566013">
    <property type="status" value="NOT_ANNOTATED_CDS"/>
    <property type="molecule type" value="Genomic_DNA"/>
</dbReference>
<dbReference type="VEuPathDB" id="FungiDB:KRP23_5877"/>
<protein>
    <submittedName>
        <fullName evidence="1">Uncharacterized protein</fullName>
    </submittedName>
</protein>
<evidence type="ECO:0000313" key="1">
    <source>
        <dbReference type="EnsemblProtists" id="Phyra76175"/>
    </source>
</evidence>
<dbReference type="AlphaFoldDB" id="H3GJ68"/>
<keyword evidence="2" id="KW-1185">Reference proteome</keyword>
<dbReference type="HOGENOM" id="CLU_1470999_0_0_1"/>
<dbReference type="OMA" id="WTVQADK"/>
<accession>H3GJ68</accession>